<gene>
    <name evidence="15" type="primary">sglT_3</name>
    <name evidence="15" type="ORF">L21SP3_00578</name>
</gene>
<dbReference type="InterPro" id="IPR001734">
    <property type="entry name" value="Na/solute_symporter"/>
</dbReference>
<evidence type="ECO:0000256" key="1">
    <source>
        <dbReference type="ARBA" id="ARBA00004651"/>
    </source>
</evidence>
<dbReference type="Pfam" id="PF00474">
    <property type="entry name" value="SSF"/>
    <property type="match status" value="1"/>
</dbReference>
<feature type="transmembrane region" description="Helical" evidence="14">
    <location>
        <begin position="6"/>
        <end position="25"/>
    </location>
</feature>
<evidence type="ECO:0000256" key="14">
    <source>
        <dbReference type="SAM" id="Phobius"/>
    </source>
</evidence>
<keyword evidence="16" id="KW-1185">Reference proteome</keyword>
<dbReference type="OrthoDB" id="9814523at2"/>
<keyword evidence="6" id="KW-0769">Symport</keyword>
<keyword evidence="7 14" id="KW-1133">Transmembrane helix</keyword>
<dbReference type="CDD" id="cd10322">
    <property type="entry name" value="SLC5sbd"/>
    <property type="match status" value="1"/>
</dbReference>
<dbReference type="AlphaFoldDB" id="A0A1Q2HMX7"/>
<dbReference type="PANTHER" id="PTHR48086:SF3">
    <property type="entry name" value="SODIUM_PROLINE SYMPORTER"/>
    <property type="match status" value="1"/>
</dbReference>
<dbReference type="InterPro" id="IPR038377">
    <property type="entry name" value="Na/Glc_symporter_sf"/>
</dbReference>
<dbReference type="EMBL" id="CP019633">
    <property type="protein sequence ID" value="AQQ08788.1"/>
    <property type="molecule type" value="Genomic_DNA"/>
</dbReference>
<sequence>MNIIDYLIFGIYMLCVLGVGFYHFFKNKSSEDYYVGSRSIKATHVGFSIVATDVGGGFSIGLGGVGFAMGLSGSWLLFTGLIGAWLTAVFIIPKIKKLDEKEGYLTYPDFLRYKYSDKVALAAALISGIGYLGFTGAQMLAGAKLASTTILQKNPFEMDPILFSLLVIAVITVVYTVFGGLKAVIYTDTIQWMILLSGLIFITIPATLFEIGGLSALRETLPKEYFTLTNIEASTFINWMVTIIPIWLIGMTLYQRMYACKDEKQARKAWFTAGLLEYPVMAFTGVFLGMCARVIYPEADSEAALPMLIRDVLPIGVTGIVIASYFSAIMSTADSCMMASSGNFVNDLLERHIIGKKSHKTSVRLSMAATFVIGTLAVILAAQFSTVLNAILYAYSFMVSGLFVPTLGAYFWKKSSSAGALAGMLAGGVPTLLMLTNILKLPAPIAKYGLDPSAYGIFLSAVFFIAFSVAIPEKNTPEGGQTAK</sequence>
<feature type="transmembrane region" description="Helical" evidence="14">
    <location>
        <begin position="236"/>
        <end position="254"/>
    </location>
</feature>
<evidence type="ECO:0000256" key="10">
    <source>
        <dbReference type="ARBA" id="ARBA00023136"/>
    </source>
</evidence>
<evidence type="ECO:0000256" key="2">
    <source>
        <dbReference type="ARBA" id="ARBA00006434"/>
    </source>
</evidence>
<evidence type="ECO:0000256" key="3">
    <source>
        <dbReference type="ARBA" id="ARBA00022448"/>
    </source>
</evidence>
<dbReference type="STRING" id="1940790.L21SP3_00578"/>
<keyword evidence="4" id="KW-1003">Cell membrane</keyword>
<feature type="transmembrane region" description="Helical" evidence="14">
    <location>
        <begin position="45"/>
        <end position="69"/>
    </location>
</feature>
<evidence type="ECO:0000313" key="15">
    <source>
        <dbReference type="EMBL" id="AQQ08788.1"/>
    </source>
</evidence>
<dbReference type="RefSeq" id="WP_077539259.1">
    <property type="nucleotide sequence ID" value="NZ_CP019633.1"/>
</dbReference>
<feature type="transmembrane region" description="Helical" evidence="14">
    <location>
        <begin position="193"/>
        <end position="216"/>
    </location>
</feature>
<keyword evidence="5 14" id="KW-0812">Transmembrane</keyword>
<comment type="similarity">
    <text evidence="2 13">Belongs to the sodium:solute symporter (SSF) (TC 2.A.21) family.</text>
</comment>
<dbReference type="Proteomes" id="UP000188273">
    <property type="component" value="Chromosome"/>
</dbReference>
<proteinExistence type="inferred from homology"/>
<feature type="transmembrane region" description="Helical" evidence="14">
    <location>
        <begin position="161"/>
        <end position="181"/>
    </location>
</feature>
<protein>
    <submittedName>
        <fullName evidence="15">Na(+)/glucose symporter</fullName>
    </submittedName>
</protein>
<dbReference type="PROSITE" id="PS50283">
    <property type="entry name" value="NA_SOLUT_SYMP_3"/>
    <property type="match status" value="1"/>
</dbReference>
<evidence type="ECO:0000256" key="5">
    <source>
        <dbReference type="ARBA" id="ARBA00022692"/>
    </source>
</evidence>
<evidence type="ECO:0000256" key="13">
    <source>
        <dbReference type="RuleBase" id="RU362091"/>
    </source>
</evidence>
<name>A0A1Q2HMX7_9BACT</name>
<keyword evidence="10 14" id="KW-0472">Membrane</keyword>
<feature type="transmembrane region" description="Helical" evidence="14">
    <location>
        <begin position="390"/>
        <end position="412"/>
    </location>
</feature>
<keyword evidence="8" id="KW-0915">Sodium</keyword>
<dbReference type="Gene3D" id="1.20.1730.10">
    <property type="entry name" value="Sodium/glucose cotransporter"/>
    <property type="match status" value="1"/>
</dbReference>
<dbReference type="GO" id="GO:0006814">
    <property type="term" value="P:sodium ion transport"/>
    <property type="evidence" value="ECO:0007669"/>
    <property type="project" value="UniProtKB-KW"/>
</dbReference>
<dbReference type="KEGG" id="pbu:L21SP3_00578"/>
<feature type="transmembrane region" description="Helical" evidence="14">
    <location>
        <begin position="419"/>
        <end position="441"/>
    </location>
</feature>
<keyword evidence="9" id="KW-0406">Ion transport</keyword>
<feature type="transmembrane region" description="Helical" evidence="14">
    <location>
        <begin position="75"/>
        <end position="92"/>
    </location>
</feature>
<evidence type="ECO:0000256" key="9">
    <source>
        <dbReference type="ARBA" id="ARBA00023065"/>
    </source>
</evidence>
<dbReference type="PANTHER" id="PTHR48086">
    <property type="entry name" value="SODIUM/PROLINE SYMPORTER-RELATED"/>
    <property type="match status" value="1"/>
</dbReference>
<evidence type="ECO:0000256" key="6">
    <source>
        <dbReference type="ARBA" id="ARBA00022847"/>
    </source>
</evidence>
<organism evidence="15 16">
    <name type="scientific">Sedimentisphaera cyanobacteriorum</name>
    <dbReference type="NCBI Taxonomy" id="1940790"/>
    <lineage>
        <taxon>Bacteria</taxon>
        <taxon>Pseudomonadati</taxon>
        <taxon>Planctomycetota</taxon>
        <taxon>Phycisphaerae</taxon>
        <taxon>Sedimentisphaerales</taxon>
        <taxon>Sedimentisphaeraceae</taxon>
        <taxon>Sedimentisphaera</taxon>
    </lineage>
</organism>
<dbReference type="InterPro" id="IPR050277">
    <property type="entry name" value="Sodium:Solute_Symporter"/>
</dbReference>
<evidence type="ECO:0000256" key="11">
    <source>
        <dbReference type="ARBA" id="ARBA00023201"/>
    </source>
</evidence>
<comment type="catalytic activity">
    <reaction evidence="12">
        <text>L-proline(in) + Na(+)(in) = L-proline(out) + Na(+)(out)</text>
        <dbReference type="Rhea" id="RHEA:28967"/>
        <dbReference type="ChEBI" id="CHEBI:29101"/>
        <dbReference type="ChEBI" id="CHEBI:60039"/>
    </reaction>
</comment>
<keyword evidence="11" id="KW-0739">Sodium transport</keyword>
<dbReference type="GO" id="GO:0005886">
    <property type="term" value="C:plasma membrane"/>
    <property type="evidence" value="ECO:0007669"/>
    <property type="project" value="UniProtKB-SubCell"/>
</dbReference>
<feature type="transmembrane region" description="Helical" evidence="14">
    <location>
        <begin position="275"/>
        <end position="296"/>
    </location>
</feature>
<evidence type="ECO:0000256" key="8">
    <source>
        <dbReference type="ARBA" id="ARBA00023053"/>
    </source>
</evidence>
<keyword evidence="3" id="KW-0813">Transport</keyword>
<feature type="transmembrane region" description="Helical" evidence="14">
    <location>
        <begin position="365"/>
        <end position="384"/>
    </location>
</feature>
<comment type="subcellular location">
    <subcellularLocation>
        <location evidence="1">Cell membrane</location>
        <topology evidence="1">Multi-pass membrane protein</topology>
    </subcellularLocation>
</comment>
<evidence type="ECO:0000313" key="16">
    <source>
        <dbReference type="Proteomes" id="UP000188273"/>
    </source>
</evidence>
<feature type="transmembrane region" description="Helical" evidence="14">
    <location>
        <begin position="453"/>
        <end position="471"/>
    </location>
</feature>
<evidence type="ECO:0000256" key="7">
    <source>
        <dbReference type="ARBA" id="ARBA00022989"/>
    </source>
</evidence>
<accession>A0A1Q2HMX7</accession>
<evidence type="ECO:0000256" key="4">
    <source>
        <dbReference type="ARBA" id="ARBA00022475"/>
    </source>
</evidence>
<feature type="transmembrane region" description="Helical" evidence="14">
    <location>
        <begin position="308"/>
        <end position="328"/>
    </location>
</feature>
<evidence type="ECO:0000256" key="12">
    <source>
        <dbReference type="ARBA" id="ARBA00033708"/>
    </source>
</evidence>
<feature type="transmembrane region" description="Helical" evidence="14">
    <location>
        <begin position="119"/>
        <end position="141"/>
    </location>
</feature>
<dbReference type="GO" id="GO:0015293">
    <property type="term" value="F:symporter activity"/>
    <property type="evidence" value="ECO:0007669"/>
    <property type="project" value="UniProtKB-KW"/>
</dbReference>
<reference evidence="16" key="1">
    <citation type="submission" date="2017-02" db="EMBL/GenBank/DDBJ databases">
        <title>Comparative genomics and description of representatives of a novel lineage of planctomycetes thriving in anoxic sediments.</title>
        <authorList>
            <person name="Spring S."/>
            <person name="Bunk B."/>
            <person name="Sproer C."/>
            <person name="Klenk H.-P."/>
        </authorList>
    </citation>
    <scope>NUCLEOTIDE SEQUENCE [LARGE SCALE GENOMIC DNA]</scope>
    <source>
        <strain evidence="16">L21-RPul-D3</strain>
    </source>
</reference>